<dbReference type="EMBL" id="QXFT01000410">
    <property type="protein sequence ID" value="KAE9344738.1"/>
    <property type="molecule type" value="Genomic_DNA"/>
</dbReference>
<proteinExistence type="predicted"/>
<dbReference type="Proteomes" id="UP000429607">
    <property type="component" value="Unassembled WGS sequence"/>
</dbReference>
<accession>A0A6A4FJG8</accession>
<dbReference type="EMBL" id="QXFU01000383">
    <property type="protein sequence ID" value="KAE9034990.1"/>
    <property type="molecule type" value="Genomic_DNA"/>
</dbReference>
<evidence type="ECO:0000313" key="3">
    <source>
        <dbReference type="EMBL" id="KAE9344738.1"/>
    </source>
</evidence>
<dbReference type="AlphaFoldDB" id="A0A6A4FJG8"/>
<dbReference type="Proteomes" id="UP000434957">
    <property type="component" value="Unassembled WGS sequence"/>
</dbReference>
<evidence type="ECO:0000313" key="6">
    <source>
        <dbReference type="Proteomes" id="UP000435112"/>
    </source>
</evidence>
<dbReference type="OrthoDB" id="125352at2759"/>
<evidence type="ECO:0000313" key="5">
    <source>
        <dbReference type="Proteomes" id="UP000434957"/>
    </source>
</evidence>
<dbReference type="Proteomes" id="UP000435112">
    <property type="component" value="Unassembled WGS sequence"/>
</dbReference>
<evidence type="ECO:0000313" key="2">
    <source>
        <dbReference type="EMBL" id="KAE9050300.1"/>
    </source>
</evidence>
<keyword evidence="5" id="KW-1185">Reference proteome</keyword>
<comment type="caution">
    <text evidence="3">The sequence shown here is derived from an EMBL/GenBank/DDBJ whole genome shotgun (WGS) entry which is preliminary data.</text>
</comment>
<evidence type="ECO:0000313" key="1">
    <source>
        <dbReference type="EMBL" id="KAE9034990.1"/>
    </source>
</evidence>
<protein>
    <submittedName>
        <fullName evidence="3">Uncharacterized protein</fullName>
    </submittedName>
</protein>
<dbReference type="EMBL" id="QXFV01000086">
    <property type="protein sequence ID" value="KAE9050300.1"/>
    <property type="molecule type" value="Genomic_DNA"/>
</dbReference>
<reference evidence="3 5" key="1">
    <citation type="submission" date="2018-08" db="EMBL/GenBank/DDBJ databases">
        <title>Genomic investigation of the strawberry pathogen Phytophthora fragariae indicates pathogenicity is determined by transcriptional variation in three key races.</title>
        <authorList>
            <person name="Adams T.M."/>
            <person name="Armitage A.D."/>
            <person name="Sobczyk M.K."/>
            <person name="Bates H.J."/>
            <person name="Dunwell J.M."/>
            <person name="Nellist C.F."/>
            <person name="Harrison R.J."/>
        </authorList>
    </citation>
    <scope>NUCLEOTIDE SEQUENCE [LARGE SCALE GENOMIC DNA]</scope>
    <source>
        <strain evidence="2 4">SCRP249</strain>
        <strain evidence="1 6">SCRP324</strain>
        <strain evidence="3 5">SCRP333</strain>
    </source>
</reference>
<evidence type="ECO:0000313" key="4">
    <source>
        <dbReference type="Proteomes" id="UP000429607"/>
    </source>
</evidence>
<gene>
    <name evidence="2" type="ORF">PR001_g2512</name>
    <name evidence="1" type="ORF">PR002_g7830</name>
    <name evidence="3" type="ORF">PR003_g8302</name>
</gene>
<organism evidence="3 5">
    <name type="scientific">Phytophthora rubi</name>
    <dbReference type="NCBI Taxonomy" id="129364"/>
    <lineage>
        <taxon>Eukaryota</taxon>
        <taxon>Sar</taxon>
        <taxon>Stramenopiles</taxon>
        <taxon>Oomycota</taxon>
        <taxon>Peronosporomycetes</taxon>
        <taxon>Peronosporales</taxon>
        <taxon>Peronosporaceae</taxon>
        <taxon>Phytophthora</taxon>
    </lineage>
</organism>
<sequence length="46" mass="5150">MDEKWFYVKKVGQKVYVSTGKDGTPLEAVARPRGGWDGKIGLWPVV</sequence>
<name>A0A6A4FJG8_9STRA</name>